<dbReference type="CDD" id="cd05151">
    <property type="entry name" value="ChoK-like"/>
    <property type="match status" value="1"/>
</dbReference>
<sequence length="303" mass="35628">MKNNKELIYGIMQDTLGVSKEMVQYIERTPGGETNDSYFVTIEEERFVVRIPGKGTEELLDRCAEKQNLLFGTELGINPPLVYYDDETGVKITRAIDGAEALTPKMAREKGLMQDVIHLFQCLHHAEAPTMNRFDLFKRIDHYESLVKNENEMKLDQIASLRQDIHELKNVYQSFQVKEVPCHMDAVFVNILKDKEDHLFLIDWEYSGLCDPLWDIATLSLSLLLDEEEEMFFLSYYFGRSPNEEELQRLHLLKIFLDYYWSLWYFYKEAKGEQFGDSGMRRVNRAESHIIQYKDIYESNIVV</sequence>
<proteinExistence type="predicted"/>
<dbReference type="Pfam" id="PF01633">
    <property type="entry name" value="Choline_kinase"/>
    <property type="match status" value="1"/>
</dbReference>
<dbReference type="InterPro" id="IPR011009">
    <property type="entry name" value="Kinase-like_dom_sf"/>
</dbReference>
<evidence type="ECO:0000313" key="2">
    <source>
        <dbReference type="EMBL" id="HIV74459.1"/>
    </source>
</evidence>
<dbReference type="GO" id="GO:0006646">
    <property type="term" value="P:phosphatidylethanolamine biosynthetic process"/>
    <property type="evidence" value="ECO:0007669"/>
    <property type="project" value="TreeGrafter"/>
</dbReference>
<dbReference type="GO" id="GO:0005737">
    <property type="term" value="C:cytoplasm"/>
    <property type="evidence" value="ECO:0007669"/>
    <property type="project" value="TreeGrafter"/>
</dbReference>
<evidence type="ECO:0000313" key="3">
    <source>
        <dbReference type="Proteomes" id="UP000823937"/>
    </source>
</evidence>
<protein>
    <submittedName>
        <fullName evidence="2">Phosphotransferase family protein</fullName>
    </submittedName>
</protein>
<dbReference type="SUPFAM" id="SSF56112">
    <property type="entry name" value="Protein kinase-like (PK-like)"/>
    <property type="match status" value="1"/>
</dbReference>
<feature type="coiled-coil region" evidence="1">
    <location>
        <begin position="151"/>
        <end position="178"/>
    </location>
</feature>
<organism evidence="2 3">
    <name type="scientific">Candidatus Pseudogracilibacillus intestinigallinarum</name>
    <dbReference type="NCBI Taxonomy" id="2838742"/>
    <lineage>
        <taxon>Bacteria</taxon>
        <taxon>Bacillati</taxon>
        <taxon>Bacillota</taxon>
        <taxon>Bacilli</taxon>
        <taxon>Bacillales</taxon>
        <taxon>Bacillaceae</taxon>
        <taxon>Pseudogracilibacillus</taxon>
    </lineage>
</organism>
<dbReference type="EMBL" id="DXHX01000075">
    <property type="protein sequence ID" value="HIV74459.1"/>
    <property type="molecule type" value="Genomic_DNA"/>
</dbReference>
<reference evidence="2" key="2">
    <citation type="submission" date="2021-04" db="EMBL/GenBank/DDBJ databases">
        <authorList>
            <person name="Gilroy R."/>
        </authorList>
    </citation>
    <scope>NUCLEOTIDE SEQUENCE</scope>
    <source>
        <strain evidence="2">CHK169-2315</strain>
    </source>
</reference>
<dbReference type="PANTHER" id="PTHR22603:SF66">
    <property type="entry name" value="ETHANOLAMINE KINASE"/>
    <property type="match status" value="1"/>
</dbReference>
<comment type="caution">
    <text evidence="2">The sequence shown here is derived from an EMBL/GenBank/DDBJ whole genome shotgun (WGS) entry which is preliminary data.</text>
</comment>
<evidence type="ECO:0000256" key="1">
    <source>
        <dbReference type="SAM" id="Coils"/>
    </source>
</evidence>
<dbReference type="AlphaFoldDB" id="A0A9D1PLH4"/>
<name>A0A9D1PLH4_9BACI</name>
<dbReference type="Gene3D" id="3.30.200.20">
    <property type="entry name" value="Phosphorylase Kinase, domain 1"/>
    <property type="match status" value="1"/>
</dbReference>
<dbReference type="Proteomes" id="UP000823937">
    <property type="component" value="Unassembled WGS sequence"/>
</dbReference>
<dbReference type="GO" id="GO:0004305">
    <property type="term" value="F:ethanolamine kinase activity"/>
    <property type="evidence" value="ECO:0007669"/>
    <property type="project" value="TreeGrafter"/>
</dbReference>
<accession>A0A9D1PLH4</accession>
<dbReference type="PANTHER" id="PTHR22603">
    <property type="entry name" value="CHOLINE/ETHANOALAMINE KINASE"/>
    <property type="match status" value="1"/>
</dbReference>
<dbReference type="Gene3D" id="3.90.1200.10">
    <property type="match status" value="1"/>
</dbReference>
<keyword evidence="1" id="KW-0175">Coiled coil</keyword>
<reference evidence="2" key="1">
    <citation type="journal article" date="2021" name="PeerJ">
        <title>Extensive microbial diversity within the chicken gut microbiome revealed by metagenomics and culture.</title>
        <authorList>
            <person name="Gilroy R."/>
            <person name="Ravi A."/>
            <person name="Getino M."/>
            <person name="Pursley I."/>
            <person name="Horton D.L."/>
            <person name="Alikhan N.F."/>
            <person name="Baker D."/>
            <person name="Gharbi K."/>
            <person name="Hall N."/>
            <person name="Watson M."/>
            <person name="Adriaenssens E.M."/>
            <person name="Foster-Nyarko E."/>
            <person name="Jarju S."/>
            <person name="Secka A."/>
            <person name="Antonio M."/>
            <person name="Oren A."/>
            <person name="Chaudhuri R.R."/>
            <person name="La Ragione R."/>
            <person name="Hildebrand F."/>
            <person name="Pallen M.J."/>
        </authorList>
    </citation>
    <scope>NUCLEOTIDE SEQUENCE</scope>
    <source>
        <strain evidence="2">CHK169-2315</strain>
    </source>
</reference>
<gene>
    <name evidence="2" type="ORF">H9895_05175</name>
</gene>